<dbReference type="CDD" id="cd00840">
    <property type="entry name" value="MPP_Mre11_N"/>
    <property type="match status" value="1"/>
</dbReference>
<comment type="similarity">
    <text evidence="1 8">Belongs to the SbcD family.</text>
</comment>
<comment type="caution">
    <text evidence="11">The sequence shown here is derived from an EMBL/GenBank/DDBJ whole genome shotgun (WGS) entry which is preliminary data.</text>
</comment>
<evidence type="ECO:0000256" key="3">
    <source>
        <dbReference type="ARBA" id="ARBA00013365"/>
    </source>
</evidence>
<gene>
    <name evidence="8" type="primary">sbcD</name>
    <name evidence="11" type="ORF">EV207_10897</name>
</gene>
<evidence type="ECO:0000256" key="4">
    <source>
        <dbReference type="ARBA" id="ARBA00022722"/>
    </source>
</evidence>
<dbReference type="InterPro" id="IPR050535">
    <property type="entry name" value="DNA_Repair-Maintenance_Comp"/>
</dbReference>
<comment type="function">
    <text evidence="8">SbcCD cleaves DNA hairpin structures. These structures can inhibit DNA replication and are intermediates in certain DNA recombination reactions. The complex acts as a 3'-&gt;5' double strand exonuclease that can open hairpins. It also has a 5' single-strand endonuclease activity.</text>
</comment>
<dbReference type="GO" id="GO:0006310">
    <property type="term" value="P:DNA recombination"/>
    <property type="evidence" value="ECO:0007669"/>
    <property type="project" value="UniProtKB-KW"/>
</dbReference>
<feature type="domain" description="Nuclease SbcCD subunit D C-terminal" evidence="10">
    <location>
        <begin position="285"/>
        <end position="374"/>
    </location>
</feature>
<dbReference type="Pfam" id="PF00149">
    <property type="entry name" value="Metallophos"/>
    <property type="match status" value="1"/>
</dbReference>
<evidence type="ECO:0000256" key="7">
    <source>
        <dbReference type="ARBA" id="ARBA00023172"/>
    </source>
</evidence>
<sequence>MILMKGEQVMRILHTADWHLGRTLEGRSRQPEQEAVMDEICRIADDEKIDAVLMAGDVFDTVNPPAASETLFFNTVHRLSKNGKRPIVIISGNHDNPDRLQASAPLADYQGITLVGRPIDHLLTVPVPQCSMEMMVSAVPYPSESRLNEVLSVMNEEERIQEAYDERLAYLFSKHENDFRKDTVNVMMSHLFVAGGKESESERPVQIGGAYTVSTGSLPKRAQYTALGHLHRPQTIHHGTAPARYSGSPLAYSFSEANQPKSVTIIDVEPGEEAQVQEIYLSSGKPLVRWRAKNGIEDVYEWIEAGRDGNAWIDLEIKLTEALSVHDIQQLRKYHSGIIHIKPIYAEKEAIEESLRSSETPIDELFTKFYKQQTGGAEPGSDLIQLFLELINERADEENHAESGRDADCVRSN</sequence>
<evidence type="ECO:0000259" key="9">
    <source>
        <dbReference type="Pfam" id="PF00149"/>
    </source>
</evidence>
<dbReference type="InterPro" id="IPR041796">
    <property type="entry name" value="Mre11_N"/>
</dbReference>
<dbReference type="Pfam" id="PF12320">
    <property type="entry name" value="SbcD_C"/>
    <property type="match status" value="1"/>
</dbReference>
<name>A0A4R2P7K2_9BACL</name>
<reference evidence="11 12" key="1">
    <citation type="submission" date="2019-03" db="EMBL/GenBank/DDBJ databases">
        <title>Genomic Encyclopedia of Type Strains, Phase IV (KMG-IV): sequencing the most valuable type-strain genomes for metagenomic binning, comparative biology and taxonomic classification.</title>
        <authorList>
            <person name="Goeker M."/>
        </authorList>
    </citation>
    <scope>NUCLEOTIDE SEQUENCE [LARGE SCALE GENOMIC DNA]</scope>
    <source>
        <strain evidence="11 12">DSM 19377</strain>
    </source>
</reference>
<evidence type="ECO:0000259" key="10">
    <source>
        <dbReference type="Pfam" id="PF12320"/>
    </source>
</evidence>
<feature type="domain" description="Calcineurin-like phosphoesterase" evidence="9">
    <location>
        <begin position="10"/>
        <end position="103"/>
    </location>
</feature>
<keyword evidence="8" id="KW-0235">DNA replication</keyword>
<keyword evidence="6 8" id="KW-0269">Exonuclease</keyword>
<evidence type="ECO:0000256" key="5">
    <source>
        <dbReference type="ARBA" id="ARBA00022801"/>
    </source>
</evidence>
<dbReference type="NCBIfam" id="TIGR00619">
    <property type="entry name" value="sbcd"/>
    <property type="match status" value="1"/>
</dbReference>
<keyword evidence="7 8" id="KW-0233">DNA recombination</keyword>
<dbReference type="Proteomes" id="UP000295416">
    <property type="component" value="Unassembled WGS sequence"/>
</dbReference>
<dbReference type="GO" id="GO:0004519">
    <property type="term" value="F:endonuclease activity"/>
    <property type="evidence" value="ECO:0007669"/>
    <property type="project" value="UniProtKB-KW"/>
</dbReference>
<dbReference type="InterPro" id="IPR029052">
    <property type="entry name" value="Metallo-depent_PP-like"/>
</dbReference>
<dbReference type="InterPro" id="IPR026843">
    <property type="entry name" value="SbcD_C"/>
</dbReference>
<accession>A0A4R2P7K2</accession>
<dbReference type="Gene3D" id="3.60.21.10">
    <property type="match status" value="1"/>
</dbReference>
<organism evidence="11 12">
    <name type="scientific">Scopulibacillus darangshiensis</name>
    <dbReference type="NCBI Taxonomy" id="442528"/>
    <lineage>
        <taxon>Bacteria</taxon>
        <taxon>Bacillati</taxon>
        <taxon>Bacillota</taxon>
        <taxon>Bacilli</taxon>
        <taxon>Bacillales</taxon>
        <taxon>Sporolactobacillaceae</taxon>
        <taxon>Scopulibacillus</taxon>
    </lineage>
</organism>
<evidence type="ECO:0000256" key="1">
    <source>
        <dbReference type="ARBA" id="ARBA00010555"/>
    </source>
</evidence>
<evidence type="ECO:0000256" key="6">
    <source>
        <dbReference type="ARBA" id="ARBA00022839"/>
    </source>
</evidence>
<evidence type="ECO:0000256" key="8">
    <source>
        <dbReference type="RuleBase" id="RU363069"/>
    </source>
</evidence>
<protein>
    <recommendedName>
        <fullName evidence="3 8">Nuclease SbcCD subunit D</fullName>
    </recommendedName>
</protein>
<dbReference type="PANTHER" id="PTHR30337:SF0">
    <property type="entry name" value="NUCLEASE SBCCD SUBUNIT D"/>
    <property type="match status" value="1"/>
</dbReference>
<evidence type="ECO:0000313" key="12">
    <source>
        <dbReference type="Proteomes" id="UP000295416"/>
    </source>
</evidence>
<evidence type="ECO:0000256" key="2">
    <source>
        <dbReference type="ARBA" id="ARBA00011322"/>
    </source>
</evidence>
<dbReference type="InterPro" id="IPR004843">
    <property type="entry name" value="Calcineurin-like_PHP"/>
</dbReference>
<keyword evidence="5 8" id="KW-0378">Hydrolase</keyword>
<proteinExistence type="inferred from homology"/>
<dbReference type="AlphaFoldDB" id="A0A4R2P7K2"/>
<dbReference type="EMBL" id="SLXK01000008">
    <property type="protein sequence ID" value="TCP29805.1"/>
    <property type="molecule type" value="Genomic_DNA"/>
</dbReference>
<dbReference type="GO" id="GO:0008408">
    <property type="term" value="F:3'-5' exonuclease activity"/>
    <property type="evidence" value="ECO:0007669"/>
    <property type="project" value="InterPro"/>
</dbReference>
<comment type="subunit">
    <text evidence="2 8">Heterodimer of SbcC and SbcD.</text>
</comment>
<dbReference type="InterPro" id="IPR004593">
    <property type="entry name" value="SbcD"/>
</dbReference>
<dbReference type="SUPFAM" id="SSF56300">
    <property type="entry name" value="Metallo-dependent phosphatases"/>
    <property type="match status" value="1"/>
</dbReference>
<keyword evidence="12" id="KW-1185">Reference proteome</keyword>
<evidence type="ECO:0000313" key="11">
    <source>
        <dbReference type="EMBL" id="TCP29805.1"/>
    </source>
</evidence>
<dbReference type="GO" id="GO:0006260">
    <property type="term" value="P:DNA replication"/>
    <property type="evidence" value="ECO:0007669"/>
    <property type="project" value="UniProtKB-KW"/>
</dbReference>
<dbReference type="PANTHER" id="PTHR30337">
    <property type="entry name" value="COMPONENT OF ATP-DEPENDENT DSDNA EXONUCLEASE"/>
    <property type="match status" value="1"/>
</dbReference>
<keyword evidence="4 8" id="KW-0540">Nuclease</keyword>
<keyword evidence="8" id="KW-0255">Endonuclease</keyword>